<dbReference type="PANTHER" id="PTHR33055">
    <property type="entry name" value="TRANSPOSASE FOR INSERTION SEQUENCE ELEMENT IS1111A"/>
    <property type="match status" value="1"/>
</dbReference>
<dbReference type="GO" id="GO:0004803">
    <property type="term" value="F:transposase activity"/>
    <property type="evidence" value="ECO:0007669"/>
    <property type="project" value="InterPro"/>
</dbReference>
<gene>
    <name evidence="4" type="ORF">pHRC017_0094</name>
</gene>
<evidence type="ECO:0000259" key="3">
    <source>
        <dbReference type="Pfam" id="PF02371"/>
    </source>
</evidence>
<geneLocation type="plasmid" evidence="4">
    <name>pHRC017</name>
</geneLocation>
<organism evidence="4">
    <name type="scientific">Rhizobium meliloti</name>
    <name type="common">Ensifer meliloti</name>
    <name type="synonym">Sinorhizobium meliloti</name>
    <dbReference type="NCBI Taxonomy" id="382"/>
    <lineage>
        <taxon>Bacteria</taxon>
        <taxon>Pseudomonadati</taxon>
        <taxon>Pseudomonadota</taxon>
        <taxon>Alphaproteobacteria</taxon>
        <taxon>Hyphomicrobiales</taxon>
        <taxon>Rhizobiaceae</taxon>
        <taxon>Sinorhizobium/Ensifer group</taxon>
        <taxon>Sinorhizobium</taxon>
    </lineage>
</organism>
<evidence type="ECO:0000256" key="1">
    <source>
        <dbReference type="SAM" id="Coils"/>
    </source>
</evidence>
<dbReference type="PANTHER" id="PTHR33055:SF3">
    <property type="entry name" value="PUTATIVE TRANSPOSASE FOR IS117-RELATED"/>
    <property type="match status" value="1"/>
</dbReference>
<dbReference type="Pfam" id="PF01548">
    <property type="entry name" value="DEDD_Tnp_IS110"/>
    <property type="match status" value="1"/>
</dbReference>
<keyword evidence="4" id="KW-0614">Plasmid</keyword>
<name>I2E1C6_RHIML</name>
<dbReference type="RefSeq" id="WP_015061246.1">
    <property type="nucleotide sequence ID" value="NC_019313.1"/>
</dbReference>
<reference evidence="4" key="1">
    <citation type="journal article" date="2012" name="Mol. Plant Microbe Interact.">
        <title>Rhizobial plasmids that cause impaired symbiotic nitrogen fixation and enhanced host invasion.</title>
        <authorList>
            <person name="Crook M.B."/>
            <person name="Lindsay D.P."/>
            <person name="Biggs M.B."/>
            <person name="Bentley J.S."/>
            <person name="Price J.C."/>
            <person name="Clement S.C."/>
            <person name="Clement M.J."/>
            <person name="Long S.R."/>
            <person name="Griffitts J.S."/>
        </authorList>
    </citation>
    <scope>NUCLEOTIDE SEQUENCE</scope>
    <source>
        <strain evidence="4">C017</strain>
        <plasmid evidence="4">pHRC017</plasmid>
    </source>
</reference>
<feature type="domain" description="Transposase IS116/IS110/IS902 C-terminal" evidence="3">
    <location>
        <begin position="230"/>
        <end position="299"/>
    </location>
</feature>
<evidence type="ECO:0000259" key="2">
    <source>
        <dbReference type="Pfam" id="PF01548"/>
    </source>
</evidence>
<evidence type="ECO:0000313" key="4">
    <source>
        <dbReference type="EMBL" id="AFJ91294.1"/>
    </source>
</evidence>
<feature type="coiled-coil region" evidence="1">
    <location>
        <begin position="131"/>
        <end position="158"/>
    </location>
</feature>
<feature type="domain" description="Transposase IS110-like N-terminal" evidence="2">
    <location>
        <begin position="9"/>
        <end position="158"/>
    </location>
</feature>
<protein>
    <submittedName>
        <fullName evidence="4">IS116/IS110/IS902 family transposase</fullName>
    </submittedName>
</protein>
<accession>I2E1C6</accession>
<dbReference type="GO" id="GO:0003677">
    <property type="term" value="F:DNA binding"/>
    <property type="evidence" value="ECO:0007669"/>
    <property type="project" value="InterPro"/>
</dbReference>
<dbReference type="GO" id="GO:0006313">
    <property type="term" value="P:DNA transposition"/>
    <property type="evidence" value="ECO:0007669"/>
    <property type="project" value="InterPro"/>
</dbReference>
<dbReference type="InterPro" id="IPR003346">
    <property type="entry name" value="Transposase_20"/>
</dbReference>
<dbReference type="AlphaFoldDB" id="I2E1C6"/>
<dbReference type="NCBIfam" id="NF033542">
    <property type="entry name" value="transpos_IS110"/>
    <property type="match status" value="1"/>
</dbReference>
<keyword evidence="1" id="KW-0175">Coiled coil</keyword>
<sequence length="373" mass="41237">MKEDSVIFIGLDTSKLKISVAIADGSRNGEVRFFGDISSEPAPVASMVSKLSKRGAKLHFCYEAGPTGYGLYRKIVELGHDCVVVAPLLVPKRAGDRVKTNRRDAMSLARLHRAGELTAVWVPDEGGHEAIRDLVRAREAASDALKQARQQLQSFLLRHGRIYAGREPWTRAHRRWLTCQAFDHPAHQILLAEYCQAVADASVRLDRLTKLVVETAASWSMAPVVAAYQAMRGVAFMTAVTFVVEIGDVRRFDNPRQLMAYLGLVPSESSTGERVKRGGITKAGNTRARRVLIEGAWTYRFPARVSPKIQARLDDLPRTVREIAWKAQVRLCARYRKLIAAGKPKVVAVTAIAREMAAFLWAIGQEVAPTAKG</sequence>
<dbReference type="InterPro" id="IPR047650">
    <property type="entry name" value="Transpos_IS110"/>
</dbReference>
<dbReference type="Pfam" id="PF02371">
    <property type="entry name" value="Transposase_20"/>
    <property type="match status" value="1"/>
</dbReference>
<dbReference type="EMBL" id="JQ665880">
    <property type="protein sequence ID" value="AFJ91294.1"/>
    <property type="molecule type" value="Genomic_DNA"/>
</dbReference>
<proteinExistence type="predicted"/>
<dbReference type="InterPro" id="IPR002525">
    <property type="entry name" value="Transp_IS110-like_N"/>
</dbReference>